<reference evidence="1 2" key="1">
    <citation type="submission" date="2013-12" db="EMBL/GenBank/DDBJ databases">
        <title>Draft genome of the parsitic nematode Ancylostoma duodenale.</title>
        <authorList>
            <person name="Mitreva M."/>
        </authorList>
    </citation>
    <scope>NUCLEOTIDE SEQUENCE [LARGE SCALE GENOMIC DNA]</scope>
    <source>
        <strain evidence="1 2">Zhejiang</strain>
    </source>
</reference>
<dbReference type="Pfam" id="PF01684">
    <property type="entry name" value="ET"/>
    <property type="match status" value="1"/>
</dbReference>
<proteinExistence type="predicted"/>
<organism evidence="1 2">
    <name type="scientific">Ancylostoma duodenale</name>
    <dbReference type="NCBI Taxonomy" id="51022"/>
    <lineage>
        <taxon>Eukaryota</taxon>
        <taxon>Metazoa</taxon>
        <taxon>Ecdysozoa</taxon>
        <taxon>Nematoda</taxon>
        <taxon>Chromadorea</taxon>
        <taxon>Rhabditida</taxon>
        <taxon>Rhabditina</taxon>
        <taxon>Rhabditomorpha</taxon>
        <taxon>Strongyloidea</taxon>
        <taxon>Ancylostomatidae</taxon>
        <taxon>Ancylostomatinae</taxon>
        <taxon>Ancylostoma</taxon>
    </lineage>
</organism>
<feature type="non-terminal residue" evidence="1">
    <location>
        <position position="110"/>
    </location>
</feature>
<gene>
    <name evidence="1" type="ORF">ANCDUO_18341</name>
</gene>
<protein>
    <submittedName>
        <fullName evidence="1">ET module</fullName>
    </submittedName>
</protein>
<dbReference type="OrthoDB" id="5803891at2759"/>
<evidence type="ECO:0000313" key="2">
    <source>
        <dbReference type="Proteomes" id="UP000054047"/>
    </source>
</evidence>
<keyword evidence="2" id="KW-1185">Reference proteome</keyword>
<dbReference type="AlphaFoldDB" id="A0A0C2CP71"/>
<dbReference type="InterPro" id="IPR002603">
    <property type="entry name" value="ET_repeat"/>
</dbReference>
<evidence type="ECO:0000313" key="1">
    <source>
        <dbReference type="EMBL" id="KIH51572.1"/>
    </source>
</evidence>
<sequence>MYAKKANVNTGAEVVCNGKCSSLRAIVNGDDVTTFQCIPTSACKFLAVNNGCTSLPGDREASACCCDNANACNVANRTDIVIPTPSPVPEFPISCWSGVYVNGNALTNVG</sequence>
<accession>A0A0C2CP71</accession>
<dbReference type="Proteomes" id="UP000054047">
    <property type="component" value="Unassembled WGS sequence"/>
</dbReference>
<dbReference type="EMBL" id="KN746194">
    <property type="protein sequence ID" value="KIH51572.1"/>
    <property type="molecule type" value="Genomic_DNA"/>
</dbReference>
<name>A0A0C2CP71_9BILA</name>